<sequence length="534" mass="56511">MTAEITETTDVVVVGFGAAGTTAAISARELGADVVAVDRSNGGGATAISGGIFYAGAGTVIQQQAGVQDSVEQMLAYLRLEVGDAVRPQTLERFVRSSPETVEWLQRHGVPFDGSLCPYKTSFPNNRYYLYYSGSENAGAFRSSTPPVPRGHRFKGKGTSGKKMYAPLAASAHRLGVRFRPHTTVTELLRDADGRVTGVQTQTMNFAPRPIRRLYARLAAISTKPGVYYPPLRQVMDARLAALERRYGRPLRIIARRGVIVCAGGFYANTAWRERYAPQFGGGLALGTSGDDGSGIALAESAGAITAHMDDVSVWRFITPPSAFISSLVVDEAGRRIIDESRYGAALGNAMVRHHGGKGWMLADAALMAEAKRQLFTQTLWFQRAQAAALMFYGAARGATLAEAARAAGIDPEGLEATVRAHNDAIDSGTADPVGKPAEFRRRIDRGPFTLMNISVRPNLLYPTPMLTLGGVRVDDDTGAVLTAAGEPVAGLYSAGRTAVGICSGSYVSGLSLADCVFAGRRAGAAVAADGAAN</sequence>
<evidence type="ECO:0000256" key="5">
    <source>
        <dbReference type="SAM" id="MobiDB-lite"/>
    </source>
</evidence>
<dbReference type="EMBL" id="CP092365">
    <property type="protein sequence ID" value="ULN54194.1"/>
    <property type="molecule type" value="Genomic_DNA"/>
</dbReference>
<evidence type="ECO:0000256" key="1">
    <source>
        <dbReference type="ARBA" id="ARBA00001974"/>
    </source>
</evidence>
<keyword evidence="2" id="KW-0285">Flavoprotein</keyword>
<keyword evidence="4" id="KW-0560">Oxidoreductase</keyword>
<keyword evidence="3" id="KW-0274">FAD</keyword>
<dbReference type="Proteomes" id="UP001055200">
    <property type="component" value="Chromosome"/>
</dbReference>
<dbReference type="RefSeq" id="WP_240172393.1">
    <property type="nucleotide sequence ID" value="NZ_CP092365.1"/>
</dbReference>
<organism evidence="7 8">
    <name type="scientific">Mycolicibacillus parakoreensis</name>
    <dbReference type="NCBI Taxonomy" id="1069221"/>
    <lineage>
        <taxon>Bacteria</taxon>
        <taxon>Bacillati</taxon>
        <taxon>Actinomycetota</taxon>
        <taxon>Actinomycetes</taxon>
        <taxon>Mycobacteriales</taxon>
        <taxon>Mycobacteriaceae</taxon>
        <taxon>Mycolicibacillus</taxon>
    </lineage>
</organism>
<protein>
    <submittedName>
        <fullName evidence="7">FAD-binding protein</fullName>
    </submittedName>
</protein>
<dbReference type="SUPFAM" id="SSF51905">
    <property type="entry name" value="FAD/NAD(P)-binding domain"/>
    <property type="match status" value="1"/>
</dbReference>
<feature type="domain" description="FAD-dependent oxidoreductase 2 FAD-binding" evidence="6">
    <location>
        <begin position="10"/>
        <end position="507"/>
    </location>
</feature>
<dbReference type="Pfam" id="PF00890">
    <property type="entry name" value="FAD_binding_2"/>
    <property type="match status" value="1"/>
</dbReference>
<keyword evidence="8" id="KW-1185">Reference proteome</keyword>
<evidence type="ECO:0000313" key="7">
    <source>
        <dbReference type="EMBL" id="ULN54194.1"/>
    </source>
</evidence>
<evidence type="ECO:0000259" key="6">
    <source>
        <dbReference type="Pfam" id="PF00890"/>
    </source>
</evidence>
<gene>
    <name evidence="7" type="ORF">MIU77_08035</name>
</gene>
<dbReference type="PANTHER" id="PTHR43400">
    <property type="entry name" value="FUMARATE REDUCTASE"/>
    <property type="match status" value="1"/>
</dbReference>
<name>A0ABY3U5M7_9MYCO</name>
<feature type="region of interest" description="Disordered" evidence="5">
    <location>
        <begin position="141"/>
        <end position="160"/>
    </location>
</feature>
<dbReference type="Gene3D" id="3.90.700.10">
    <property type="entry name" value="Succinate dehydrogenase/fumarate reductase flavoprotein, catalytic domain"/>
    <property type="match status" value="1"/>
</dbReference>
<dbReference type="Gene3D" id="3.50.50.60">
    <property type="entry name" value="FAD/NAD(P)-binding domain"/>
    <property type="match status" value="2"/>
</dbReference>
<dbReference type="SUPFAM" id="SSF56425">
    <property type="entry name" value="Succinate dehydrogenase/fumarate reductase flavoprotein, catalytic domain"/>
    <property type="match status" value="1"/>
</dbReference>
<dbReference type="InterPro" id="IPR027477">
    <property type="entry name" value="Succ_DH/fumarate_Rdtase_cat_sf"/>
</dbReference>
<dbReference type="PANTHER" id="PTHR43400:SF10">
    <property type="entry name" value="3-OXOSTEROID 1-DEHYDROGENASE"/>
    <property type="match status" value="1"/>
</dbReference>
<accession>A0ABY3U5M7</accession>
<dbReference type="PRINTS" id="PR00411">
    <property type="entry name" value="PNDRDTASEI"/>
</dbReference>
<dbReference type="InterPro" id="IPR003953">
    <property type="entry name" value="FAD-dep_OxRdtase_2_FAD-bd"/>
</dbReference>
<evidence type="ECO:0000313" key="8">
    <source>
        <dbReference type="Proteomes" id="UP001055200"/>
    </source>
</evidence>
<comment type="cofactor">
    <cofactor evidence="1">
        <name>FAD</name>
        <dbReference type="ChEBI" id="CHEBI:57692"/>
    </cofactor>
</comment>
<dbReference type="NCBIfam" id="NF005511">
    <property type="entry name" value="PRK07121.1-4"/>
    <property type="match status" value="1"/>
</dbReference>
<evidence type="ECO:0000256" key="2">
    <source>
        <dbReference type="ARBA" id="ARBA00022630"/>
    </source>
</evidence>
<evidence type="ECO:0000256" key="3">
    <source>
        <dbReference type="ARBA" id="ARBA00022827"/>
    </source>
</evidence>
<dbReference type="InterPro" id="IPR050315">
    <property type="entry name" value="FAD-oxidoreductase_2"/>
</dbReference>
<evidence type="ECO:0000256" key="4">
    <source>
        <dbReference type="ARBA" id="ARBA00023002"/>
    </source>
</evidence>
<reference evidence="7" key="1">
    <citation type="submission" date="2022-08" db="EMBL/GenBank/DDBJ databases">
        <title>Complete genome sequence of 14 non-tuberculosis mycobacteria type-strains.</title>
        <authorList>
            <person name="Igarashi Y."/>
            <person name="Osugi A."/>
            <person name="Mitarai S."/>
        </authorList>
    </citation>
    <scope>NUCLEOTIDE SEQUENCE</scope>
    <source>
        <strain evidence="7">DSM 45575</strain>
    </source>
</reference>
<proteinExistence type="predicted"/>
<dbReference type="InterPro" id="IPR036188">
    <property type="entry name" value="FAD/NAD-bd_sf"/>
</dbReference>